<evidence type="ECO:0000313" key="1">
    <source>
        <dbReference type="EMBL" id="MBT1543183.1"/>
    </source>
</evidence>
<sequence>MSKQWKWSDDSTIEAFLPTGVKHEVQASDANRFLAAGSETQFEVMLVLREQARGHDRLIPSLSFIFSAIAVLLSGFNVLSTRDLGASVVIVLFLLICMVGVAVIGRDVRKRSTAAKWHDAYAYALQHAPTKQARRWFSRAR</sequence>
<name>A0A5P8YVQ9_9MICO</name>
<dbReference type="AlphaFoldDB" id="A0A5P8YVQ9"/>
<evidence type="ECO:0000313" key="2">
    <source>
        <dbReference type="Proteomes" id="UP000709437"/>
    </source>
</evidence>
<dbReference type="Proteomes" id="UP000709437">
    <property type="component" value="Unassembled WGS sequence"/>
</dbReference>
<comment type="caution">
    <text evidence="1">The sequence shown here is derived from an EMBL/GenBank/DDBJ whole genome shotgun (WGS) entry which is preliminary data.</text>
</comment>
<reference evidence="1" key="1">
    <citation type="submission" date="2021-05" db="EMBL/GenBank/DDBJ databases">
        <title>Whole genome sequence of Curtobacterium flaccumfaciens pv. flaccumfaciens strain CFBP 3417.</title>
        <authorList>
            <person name="Osdaghi E."/>
            <person name="Taghouti G."/>
            <person name="Portier P."/>
            <person name="Fazliarab A."/>
            <person name="Taghavi S.M."/>
            <person name="Briand M."/>
            <person name="Le-Saux M."/>
            <person name="Jacques M.-A."/>
        </authorList>
    </citation>
    <scope>NUCLEOTIDE SEQUENCE</scope>
    <source>
        <strain evidence="1">CFBP 3417</strain>
    </source>
</reference>
<dbReference type="EMBL" id="JAHEWX010000025">
    <property type="protein sequence ID" value="MBT1543183.1"/>
    <property type="molecule type" value="Genomic_DNA"/>
</dbReference>
<proteinExistence type="predicted"/>
<accession>A0A5P8YVQ9</accession>
<gene>
    <name evidence="1" type="ORF">KK103_15580</name>
</gene>
<protein>
    <submittedName>
        <fullName evidence="1">Uncharacterized protein</fullName>
    </submittedName>
</protein>
<organism evidence="1 2">
    <name type="scientific">Curtobacterium flaccumfaciens pv. flaccumfaciens</name>
    <dbReference type="NCBI Taxonomy" id="138532"/>
    <lineage>
        <taxon>Bacteria</taxon>
        <taxon>Bacillati</taxon>
        <taxon>Actinomycetota</taxon>
        <taxon>Actinomycetes</taxon>
        <taxon>Micrococcales</taxon>
        <taxon>Microbacteriaceae</taxon>
        <taxon>Curtobacterium</taxon>
    </lineage>
</organism>
<dbReference type="RefSeq" id="WP_128781721.1">
    <property type="nucleotide sequence ID" value="NZ_CP041260.1"/>
</dbReference>